<sequence>MGSSICRHEASRIYFSAHEAKLSKSAREVLVRLAGRLNICADQTIVLIAVSGDDGLPAPPNIVAERLGVVQQTLVSQAISPARIETVTDGPLLERVPKGPIGGIVIVTKP</sequence>
<evidence type="ECO:0000313" key="1">
    <source>
        <dbReference type="EMBL" id="GIU66990.1"/>
    </source>
</evidence>
<organism evidence="1 2">
    <name type="scientific">Candidatus Phycosocius spiralis</name>
    <dbReference type="NCBI Taxonomy" id="2815099"/>
    <lineage>
        <taxon>Bacteria</taxon>
        <taxon>Pseudomonadati</taxon>
        <taxon>Pseudomonadota</taxon>
        <taxon>Alphaproteobacteria</taxon>
        <taxon>Caulobacterales</taxon>
        <taxon>Caulobacterales incertae sedis</taxon>
        <taxon>Candidatus Phycosocius</taxon>
    </lineage>
</organism>
<dbReference type="RefSeq" id="WP_284359692.1">
    <property type="nucleotide sequence ID" value="NZ_BPFZ01000005.1"/>
</dbReference>
<reference evidence="1" key="2">
    <citation type="journal article" date="2023" name="ISME Commun">
        <title>Characterization of a bloom-associated alphaproteobacterial lineage, 'Candidatus Phycosocius': insights into freshwater algal-bacterial interactions.</title>
        <authorList>
            <person name="Tanabe Y."/>
            <person name="Yamaguchi H."/>
            <person name="Yoshida M."/>
            <person name="Kai A."/>
            <person name="Okazaki Y."/>
        </authorList>
    </citation>
    <scope>NUCLEOTIDE SEQUENCE</scope>
    <source>
        <strain evidence="1">BOTRYCO-1</strain>
    </source>
</reference>
<gene>
    <name evidence="1" type="ORF">PsB1_1144</name>
</gene>
<comment type="caution">
    <text evidence="1">The sequence shown here is derived from an EMBL/GenBank/DDBJ whole genome shotgun (WGS) entry which is preliminary data.</text>
</comment>
<dbReference type="EMBL" id="BPFZ01000005">
    <property type="protein sequence ID" value="GIU66990.1"/>
    <property type="molecule type" value="Genomic_DNA"/>
</dbReference>
<protein>
    <submittedName>
        <fullName evidence="1">Uncharacterized protein</fullName>
    </submittedName>
</protein>
<keyword evidence="2" id="KW-1185">Reference proteome</keyword>
<name>A0ABQ4PVE0_9PROT</name>
<dbReference type="SUPFAM" id="SSF103088">
    <property type="entry name" value="OmpA-like"/>
    <property type="match status" value="1"/>
</dbReference>
<dbReference type="Proteomes" id="UP001161064">
    <property type="component" value="Unassembled WGS sequence"/>
</dbReference>
<evidence type="ECO:0000313" key="2">
    <source>
        <dbReference type="Proteomes" id="UP001161064"/>
    </source>
</evidence>
<dbReference type="InterPro" id="IPR036737">
    <property type="entry name" value="OmpA-like_sf"/>
</dbReference>
<proteinExistence type="predicted"/>
<accession>A0ABQ4PVE0</accession>
<reference evidence="1" key="1">
    <citation type="submission" date="2021-05" db="EMBL/GenBank/DDBJ databases">
        <authorList>
            <person name="Tanabe Y."/>
        </authorList>
    </citation>
    <scope>NUCLEOTIDE SEQUENCE</scope>
    <source>
        <strain evidence="1">BOTRYCO-1</strain>
    </source>
</reference>